<evidence type="ECO:0000256" key="9">
    <source>
        <dbReference type="ARBA" id="ARBA00022840"/>
    </source>
</evidence>
<evidence type="ECO:0000259" key="17">
    <source>
        <dbReference type="PROSITE" id="PS50125"/>
    </source>
</evidence>
<proteinExistence type="inferred from homology"/>
<organism evidence="18 19">
    <name type="scientific">Cyprinodon variegatus</name>
    <name type="common">Sheepshead minnow</name>
    <dbReference type="NCBI Taxonomy" id="28743"/>
    <lineage>
        <taxon>Eukaryota</taxon>
        <taxon>Metazoa</taxon>
        <taxon>Chordata</taxon>
        <taxon>Craniata</taxon>
        <taxon>Vertebrata</taxon>
        <taxon>Euteleostomi</taxon>
        <taxon>Actinopterygii</taxon>
        <taxon>Neopterygii</taxon>
        <taxon>Teleostei</taxon>
        <taxon>Neoteleostei</taxon>
        <taxon>Acanthomorphata</taxon>
        <taxon>Ovalentaria</taxon>
        <taxon>Atherinomorphae</taxon>
        <taxon>Cyprinodontiformes</taxon>
        <taxon>Cyprinodontidae</taxon>
        <taxon>Cyprinodon</taxon>
    </lineage>
</organism>
<dbReference type="FunFam" id="3.30.70.1230:FF:000011">
    <property type="entry name" value="Adenylate cyclase"/>
    <property type="match status" value="1"/>
</dbReference>
<evidence type="ECO:0000256" key="13">
    <source>
        <dbReference type="ARBA" id="ARBA00023136"/>
    </source>
</evidence>
<dbReference type="Ensembl" id="ENSCVAT00000017314.1">
    <property type="protein sequence ID" value="ENSCVAP00000010568.1"/>
    <property type="gene ID" value="ENSCVAG00000012724.1"/>
</dbReference>
<feature type="domain" description="Guanylate cyclase" evidence="17">
    <location>
        <begin position="84"/>
        <end position="212"/>
    </location>
</feature>
<comment type="cofactor">
    <cofactor evidence="3">
        <name>Mg(2+)</name>
        <dbReference type="ChEBI" id="CHEBI:18420"/>
    </cofactor>
</comment>
<feature type="compositionally biased region" description="Gly residues" evidence="16">
    <location>
        <begin position="382"/>
        <end position="391"/>
    </location>
</feature>
<evidence type="ECO:0000256" key="7">
    <source>
        <dbReference type="ARBA" id="ARBA00022723"/>
    </source>
</evidence>
<keyword evidence="19" id="KW-1185">Reference proteome</keyword>
<evidence type="ECO:0000256" key="2">
    <source>
        <dbReference type="ARBA" id="ARBA00001936"/>
    </source>
</evidence>
<evidence type="ECO:0000256" key="11">
    <source>
        <dbReference type="ARBA" id="ARBA00022989"/>
    </source>
</evidence>
<comment type="similarity">
    <text evidence="15">Belongs to the adenylyl cyclase class-4/guanylyl cyclase family.</text>
</comment>
<dbReference type="PANTHER" id="PTHR45627">
    <property type="entry name" value="ADENYLATE CYCLASE TYPE 1"/>
    <property type="match status" value="1"/>
</dbReference>
<evidence type="ECO:0000313" key="18">
    <source>
        <dbReference type="Ensembl" id="ENSCVAP00000010568.1"/>
    </source>
</evidence>
<dbReference type="SMART" id="SM00044">
    <property type="entry name" value="CYCc"/>
    <property type="match status" value="1"/>
</dbReference>
<sequence length="391" mass="44511">MNTAGIFINYLSDRTQRQSFLETRRCIEGRVRLERENQRQERLVMSILPRFLVLEMIADMAAVDEYLLPQQFHKIYIHHYKDVSILFADIIGFTSLSLILSAQELVKTLNELFGRFDRLAEVHQCLRIKILGDCYYCVSGVPEPQRGHARCCVEMGLSMISTIRSENRHPQHFEVDMRIGVHSGSVLCGVLGLQKWQFDIWSWDVDIANSLEAAGVPGQVHISQATLDCLGGTFETEQGNGQDRSEFLRKHNIETYLIRPATRDEAQPPRARRPSYDELTTWSAELPFGDILGMNFVSCSGIIWIFFRAVSSRRCFVLHRAFLDPGYFHQRFPDPVAESHRSAAIRLTGSEQEDSSGNGSSEQRANEERAHHHFHSGVQGFPDGGKGSFLH</sequence>
<comment type="subcellular location">
    <subcellularLocation>
        <location evidence="4">Membrane</location>
        <topology evidence="4">Multi-pass membrane protein</topology>
    </subcellularLocation>
</comment>
<feature type="region of interest" description="Disordered" evidence="16">
    <location>
        <begin position="347"/>
        <end position="391"/>
    </location>
</feature>
<keyword evidence="14 15" id="KW-0456">Lyase</keyword>
<dbReference type="PANTHER" id="PTHR45627:SF15">
    <property type="entry name" value="ADENYLATE CYCLASE"/>
    <property type="match status" value="1"/>
</dbReference>
<evidence type="ECO:0000256" key="10">
    <source>
        <dbReference type="ARBA" id="ARBA00022842"/>
    </source>
</evidence>
<keyword evidence="10" id="KW-0460">Magnesium</keyword>
<dbReference type="CDD" id="cd07302">
    <property type="entry name" value="CHD"/>
    <property type="match status" value="1"/>
</dbReference>
<keyword evidence="8" id="KW-0547">Nucleotide-binding</keyword>
<dbReference type="PROSITE" id="PS50125">
    <property type="entry name" value="GUANYLATE_CYCLASE_2"/>
    <property type="match status" value="1"/>
</dbReference>
<evidence type="ECO:0000256" key="14">
    <source>
        <dbReference type="ARBA" id="ARBA00023239"/>
    </source>
</evidence>
<evidence type="ECO:0000256" key="1">
    <source>
        <dbReference type="ARBA" id="ARBA00001593"/>
    </source>
</evidence>
<dbReference type="GO" id="GO:0007189">
    <property type="term" value="P:adenylate cyclase-activating G protein-coupled receptor signaling pathway"/>
    <property type="evidence" value="ECO:0007669"/>
    <property type="project" value="TreeGrafter"/>
</dbReference>
<keyword evidence="7" id="KW-0479">Metal-binding</keyword>
<accession>A0A3Q2CXE8</accession>
<dbReference type="GeneTree" id="ENSGT00940000166718"/>
<dbReference type="Pfam" id="PF16214">
    <property type="entry name" value="AC_N"/>
    <property type="match status" value="1"/>
</dbReference>
<dbReference type="GO" id="GO:0006171">
    <property type="term" value="P:cAMP biosynthetic process"/>
    <property type="evidence" value="ECO:0007669"/>
    <property type="project" value="UniProtKB-KW"/>
</dbReference>
<dbReference type="Gene3D" id="3.30.70.1230">
    <property type="entry name" value="Nucleotide cyclase"/>
    <property type="match status" value="1"/>
</dbReference>
<dbReference type="SUPFAM" id="SSF55073">
    <property type="entry name" value="Nucleotide cyclase"/>
    <property type="match status" value="1"/>
</dbReference>
<dbReference type="PROSITE" id="PS00452">
    <property type="entry name" value="GUANYLATE_CYCLASE_1"/>
    <property type="match status" value="1"/>
</dbReference>
<keyword evidence="6" id="KW-0812">Transmembrane</keyword>
<keyword evidence="13" id="KW-0472">Membrane</keyword>
<dbReference type="Proteomes" id="UP000265020">
    <property type="component" value="Unassembled WGS sequence"/>
</dbReference>
<dbReference type="GO" id="GO:0004016">
    <property type="term" value="F:adenylate cyclase activity"/>
    <property type="evidence" value="ECO:0007669"/>
    <property type="project" value="UniProtKB-EC"/>
</dbReference>
<name>A0A3Q2CXE8_CYPVA</name>
<dbReference type="STRING" id="28743.ENSCVAP00000010568"/>
<dbReference type="GO" id="GO:0046872">
    <property type="term" value="F:metal ion binding"/>
    <property type="evidence" value="ECO:0007669"/>
    <property type="project" value="UniProtKB-KW"/>
</dbReference>
<evidence type="ECO:0000256" key="4">
    <source>
        <dbReference type="ARBA" id="ARBA00004141"/>
    </source>
</evidence>
<evidence type="ECO:0000256" key="5">
    <source>
        <dbReference type="ARBA" id="ARBA00012201"/>
    </source>
</evidence>
<evidence type="ECO:0000256" key="3">
    <source>
        <dbReference type="ARBA" id="ARBA00001946"/>
    </source>
</evidence>
<dbReference type="InterPro" id="IPR032628">
    <property type="entry name" value="AC_N"/>
</dbReference>
<reference evidence="18" key="2">
    <citation type="submission" date="2025-09" db="UniProtKB">
        <authorList>
            <consortium name="Ensembl"/>
        </authorList>
    </citation>
    <scope>IDENTIFICATION</scope>
</reference>
<dbReference type="InterPro" id="IPR001054">
    <property type="entry name" value="A/G_cyclase"/>
</dbReference>
<reference evidence="18" key="1">
    <citation type="submission" date="2025-08" db="UniProtKB">
        <authorList>
            <consortium name="Ensembl"/>
        </authorList>
    </citation>
    <scope>IDENTIFICATION</scope>
</reference>
<evidence type="ECO:0000256" key="16">
    <source>
        <dbReference type="SAM" id="MobiDB-lite"/>
    </source>
</evidence>
<dbReference type="OMA" id="ADMAIMD"/>
<dbReference type="EC" id="4.6.1.1" evidence="5"/>
<evidence type="ECO:0000256" key="6">
    <source>
        <dbReference type="ARBA" id="ARBA00022692"/>
    </source>
</evidence>
<dbReference type="InterPro" id="IPR018297">
    <property type="entry name" value="A/G_cyclase_CS"/>
</dbReference>
<keyword evidence="9" id="KW-0067">ATP-binding</keyword>
<protein>
    <recommendedName>
        <fullName evidence="5">adenylate cyclase</fullName>
        <ecNumber evidence="5">4.6.1.1</ecNumber>
    </recommendedName>
</protein>
<dbReference type="AlphaFoldDB" id="A0A3Q2CXE8"/>
<evidence type="ECO:0000256" key="8">
    <source>
        <dbReference type="ARBA" id="ARBA00022741"/>
    </source>
</evidence>
<dbReference type="GO" id="GO:0005886">
    <property type="term" value="C:plasma membrane"/>
    <property type="evidence" value="ECO:0007669"/>
    <property type="project" value="TreeGrafter"/>
</dbReference>
<dbReference type="GO" id="GO:0035556">
    <property type="term" value="P:intracellular signal transduction"/>
    <property type="evidence" value="ECO:0007669"/>
    <property type="project" value="InterPro"/>
</dbReference>
<dbReference type="InterPro" id="IPR029787">
    <property type="entry name" value="Nucleotide_cyclase"/>
</dbReference>
<evidence type="ECO:0000256" key="12">
    <source>
        <dbReference type="ARBA" id="ARBA00022998"/>
    </source>
</evidence>
<keyword evidence="12" id="KW-0115">cAMP biosynthesis</keyword>
<dbReference type="GO" id="GO:0005524">
    <property type="term" value="F:ATP binding"/>
    <property type="evidence" value="ECO:0007669"/>
    <property type="project" value="UniProtKB-KW"/>
</dbReference>
<evidence type="ECO:0000313" key="19">
    <source>
        <dbReference type="Proteomes" id="UP000265020"/>
    </source>
</evidence>
<comment type="cofactor">
    <cofactor evidence="2">
        <name>Mn(2+)</name>
        <dbReference type="ChEBI" id="CHEBI:29035"/>
    </cofactor>
</comment>
<comment type="catalytic activity">
    <reaction evidence="1">
        <text>ATP = 3',5'-cyclic AMP + diphosphate</text>
        <dbReference type="Rhea" id="RHEA:15389"/>
        <dbReference type="ChEBI" id="CHEBI:30616"/>
        <dbReference type="ChEBI" id="CHEBI:33019"/>
        <dbReference type="ChEBI" id="CHEBI:58165"/>
        <dbReference type="EC" id="4.6.1.1"/>
    </reaction>
</comment>
<evidence type="ECO:0000256" key="15">
    <source>
        <dbReference type="RuleBase" id="RU000405"/>
    </source>
</evidence>
<keyword evidence="11" id="KW-1133">Transmembrane helix</keyword>
<dbReference type="Pfam" id="PF00211">
    <property type="entry name" value="Guanylate_cyc"/>
    <property type="match status" value="1"/>
</dbReference>